<dbReference type="InterPro" id="IPR015927">
    <property type="entry name" value="Peptidase_S24_S26A/B/C"/>
</dbReference>
<dbReference type="PANTHER" id="PTHR33516:SF2">
    <property type="entry name" value="LEXA REPRESSOR-RELATED"/>
    <property type="match status" value="1"/>
</dbReference>
<dbReference type="Pfam" id="PF00717">
    <property type="entry name" value="Peptidase_S24"/>
    <property type="match status" value="1"/>
</dbReference>
<reference evidence="2" key="1">
    <citation type="journal article" date="2015" name="Nature">
        <title>Complex archaea that bridge the gap between prokaryotes and eukaryotes.</title>
        <authorList>
            <person name="Spang A."/>
            <person name="Saw J.H."/>
            <person name="Jorgensen S.L."/>
            <person name="Zaremba-Niedzwiedzka K."/>
            <person name="Martijn J."/>
            <person name="Lind A.E."/>
            <person name="van Eijk R."/>
            <person name="Schleper C."/>
            <person name="Guy L."/>
            <person name="Ettema T.J."/>
        </authorList>
    </citation>
    <scope>NUCLEOTIDE SEQUENCE</scope>
</reference>
<evidence type="ECO:0000259" key="1">
    <source>
        <dbReference type="Pfam" id="PF00717"/>
    </source>
</evidence>
<feature type="domain" description="Peptidase S24/S26A/S26B/S26C" evidence="1">
    <location>
        <begin position="1"/>
        <end position="72"/>
    </location>
</feature>
<organism evidence="2">
    <name type="scientific">marine sediment metagenome</name>
    <dbReference type="NCBI Taxonomy" id="412755"/>
    <lineage>
        <taxon>unclassified sequences</taxon>
        <taxon>metagenomes</taxon>
        <taxon>ecological metagenomes</taxon>
    </lineage>
</organism>
<protein>
    <recommendedName>
        <fullName evidence="1">Peptidase S24/S26A/S26B/S26C domain-containing protein</fullName>
    </recommendedName>
</protein>
<dbReference type="InterPro" id="IPR050077">
    <property type="entry name" value="LexA_repressor"/>
</dbReference>
<evidence type="ECO:0000313" key="2">
    <source>
        <dbReference type="EMBL" id="KKN08856.1"/>
    </source>
</evidence>
<accession>A0A0F9Q6L3</accession>
<proteinExistence type="predicted"/>
<comment type="caution">
    <text evidence="2">The sequence shown here is derived from an EMBL/GenBank/DDBJ whole genome shotgun (WGS) entry which is preliminary data.</text>
</comment>
<dbReference type="AlphaFoldDB" id="A0A0F9Q6L3"/>
<sequence>MVGAGIYDQDVLVVDRRLSAPLGSIVVAVFNGEFTVKRIGKVGNQAALLPENDAYKPILIAEGEEVQTWGVVTWNLHRLR</sequence>
<dbReference type="PANTHER" id="PTHR33516">
    <property type="entry name" value="LEXA REPRESSOR"/>
    <property type="match status" value="1"/>
</dbReference>
<dbReference type="InterPro" id="IPR039418">
    <property type="entry name" value="LexA-like"/>
</dbReference>
<dbReference type="Gene3D" id="2.10.109.10">
    <property type="entry name" value="Umud Fragment, subunit A"/>
    <property type="match status" value="1"/>
</dbReference>
<dbReference type="InterPro" id="IPR036286">
    <property type="entry name" value="LexA/Signal_pep-like_sf"/>
</dbReference>
<dbReference type="CDD" id="cd06529">
    <property type="entry name" value="S24_LexA-like"/>
    <property type="match status" value="1"/>
</dbReference>
<gene>
    <name evidence="2" type="ORF">LCGC14_1052470</name>
</gene>
<dbReference type="EMBL" id="LAZR01004410">
    <property type="protein sequence ID" value="KKN08856.1"/>
    <property type="molecule type" value="Genomic_DNA"/>
</dbReference>
<name>A0A0F9Q6L3_9ZZZZ</name>
<dbReference type="SUPFAM" id="SSF51306">
    <property type="entry name" value="LexA/Signal peptidase"/>
    <property type="match status" value="1"/>
</dbReference>